<feature type="signal peptide" evidence="1">
    <location>
        <begin position="1"/>
        <end position="27"/>
    </location>
</feature>
<dbReference type="EMBL" id="KZ451908">
    <property type="protein sequence ID" value="PKA63351.1"/>
    <property type="molecule type" value="Genomic_DNA"/>
</dbReference>
<proteinExistence type="predicted"/>
<evidence type="ECO:0000313" key="2">
    <source>
        <dbReference type="EMBL" id="PKA63351.1"/>
    </source>
</evidence>
<keyword evidence="1" id="KW-0732">Signal</keyword>
<name>A0A2I0B6F5_9ASPA</name>
<gene>
    <name evidence="2" type="ORF">AXF42_Ash005246</name>
</gene>
<dbReference type="AlphaFoldDB" id="A0A2I0B6F5"/>
<accession>A0A2I0B6F5</accession>
<keyword evidence="3" id="KW-1185">Reference proteome</keyword>
<reference evidence="2 3" key="1">
    <citation type="journal article" date="2017" name="Nature">
        <title>The Apostasia genome and the evolution of orchids.</title>
        <authorList>
            <person name="Zhang G.Q."/>
            <person name="Liu K.W."/>
            <person name="Li Z."/>
            <person name="Lohaus R."/>
            <person name="Hsiao Y.Y."/>
            <person name="Niu S.C."/>
            <person name="Wang J.Y."/>
            <person name="Lin Y.C."/>
            <person name="Xu Q."/>
            <person name="Chen L.J."/>
            <person name="Yoshida K."/>
            <person name="Fujiwara S."/>
            <person name="Wang Z.W."/>
            <person name="Zhang Y.Q."/>
            <person name="Mitsuda N."/>
            <person name="Wang M."/>
            <person name="Liu G.H."/>
            <person name="Pecoraro L."/>
            <person name="Huang H.X."/>
            <person name="Xiao X.J."/>
            <person name="Lin M."/>
            <person name="Wu X.Y."/>
            <person name="Wu W.L."/>
            <person name="Chen Y.Y."/>
            <person name="Chang S.B."/>
            <person name="Sakamoto S."/>
            <person name="Ohme-Takagi M."/>
            <person name="Yagi M."/>
            <person name="Zeng S.J."/>
            <person name="Shen C.Y."/>
            <person name="Yeh C.M."/>
            <person name="Luo Y.B."/>
            <person name="Tsai W.C."/>
            <person name="Van de Peer Y."/>
            <person name="Liu Z.J."/>
        </authorList>
    </citation>
    <scope>NUCLEOTIDE SEQUENCE [LARGE SCALE GENOMIC DNA]</scope>
    <source>
        <strain evidence="3">cv. Shenzhen</strain>
        <tissue evidence="2">Stem</tissue>
    </source>
</reference>
<sequence length="91" mass="10117">MISMTFTCRRLLLLLILFSFSPSIVRTTTADTWTPIEAEVARYVTVLVTGRFISAPNHAPNFSGRRATILDATEAPFVRHLTRPLQAQSGP</sequence>
<evidence type="ECO:0000256" key="1">
    <source>
        <dbReference type="SAM" id="SignalP"/>
    </source>
</evidence>
<organism evidence="2 3">
    <name type="scientific">Apostasia shenzhenica</name>
    <dbReference type="NCBI Taxonomy" id="1088818"/>
    <lineage>
        <taxon>Eukaryota</taxon>
        <taxon>Viridiplantae</taxon>
        <taxon>Streptophyta</taxon>
        <taxon>Embryophyta</taxon>
        <taxon>Tracheophyta</taxon>
        <taxon>Spermatophyta</taxon>
        <taxon>Magnoliopsida</taxon>
        <taxon>Liliopsida</taxon>
        <taxon>Asparagales</taxon>
        <taxon>Orchidaceae</taxon>
        <taxon>Apostasioideae</taxon>
        <taxon>Apostasia</taxon>
    </lineage>
</organism>
<protein>
    <recommendedName>
        <fullName evidence="4">Secreted protein</fullName>
    </recommendedName>
</protein>
<evidence type="ECO:0000313" key="3">
    <source>
        <dbReference type="Proteomes" id="UP000236161"/>
    </source>
</evidence>
<feature type="chain" id="PRO_5014120759" description="Secreted protein" evidence="1">
    <location>
        <begin position="28"/>
        <end position="91"/>
    </location>
</feature>
<dbReference type="Proteomes" id="UP000236161">
    <property type="component" value="Unassembled WGS sequence"/>
</dbReference>
<evidence type="ECO:0008006" key="4">
    <source>
        <dbReference type="Google" id="ProtNLM"/>
    </source>
</evidence>